<keyword evidence="4" id="KW-1185">Reference proteome</keyword>
<dbReference type="GO" id="GO:0004124">
    <property type="term" value="F:cysteine synthase activity"/>
    <property type="evidence" value="ECO:0007669"/>
    <property type="project" value="UniProtKB-EC"/>
</dbReference>
<dbReference type="EMBL" id="DP000238">
    <property type="protein sequence ID" value="ABK76739.1"/>
    <property type="molecule type" value="Genomic_DNA"/>
</dbReference>
<dbReference type="SUPFAM" id="SSF53686">
    <property type="entry name" value="Tryptophan synthase beta subunit-like PLP-dependent enzymes"/>
    <property type="match status" value="1"/>
</dbReference>
<keyword evidence="3" id="KW-0808">Transferase</keyword>
<organism evidence="3 4">
    <name type="scientific">Cenarchaeum symbiosum (strain A)</name>
    <dbReference type="NCBI Taxonomy" id="414004"/>
    <lineage>
        <taxon>Archaea</taxon>
        <taxon>Nitrososphaerota</taxon>
        <taxon>Candidatus Cenarchaeales</taxon>
        <taxon>Candidatus Cenarchaeaceae</taxon>
        <taxon>Candidatus Cenarchaeum</taxon>
    </lineage>
</organism>
<reference evidence="3 4" key="1">
    <citation type="journal article" date="2006" name="Proc. Natl. Acad. Sci. U.S.A.">
        <title>Genomic analysis of the uncultivated marine crenarchaeote Cenarchaeum symbiosum.</title>
        <authorList>
            <person name="Hallam S.J."/>
            <person name="Konstantinidis K.T."/>
            <person name="Putnam N."/>
            <person name="Schleper C."/>
            <person name="Watanabe Y."/>
            <person name="Sugahara J."/>
            <person name="Preston C."/>
            <person name="de la Torre J."/>
            <person name="Richardson P.M."/>
            <person name="DeLong E.F."/>
        </authorList>
    </citation>
    <scope>NUCLEOTIDE SEQUENCE [LARGE SCALE GENOMIC DNA]</scope>
    <source>
        <strain evidence="4">A</strain>
    </source>
</reference>
<dbReference type="InterPro" id="IPR050214">
    <property type="entry name" value="Cys_Synth/Cystath_Beta-Synth"/>
</dbReference>
<evidence type="ECO:0000259" key="2">
    <source>
        <dbReference type="Pfam" id="PF00291"/>
    </source>
</evidence>
<dbReference type="Proteomes" id="UP000000758">
    <property type="component" value="Chromosome"/>
</dbReference>
<feature type="region of interest" description="Disordered" evidence="1">
    <location>
        <begin position="606"/>
        <end position="627"/>
    </location>
</feature>
<evidence type="ECO:0000313" key="4">
    <source>
        <dbReference type="Proteomes" id="UP000000758"/>
    </source>
</evidence>
<evidence type="ECO:0000256" key="1">
    <source>
        <dbReference type="SAM" id="MobiDB-lite"/>
    </source>
</evidence>
<dbReference type="Pfam" id="PF00291">
    <property type="entry name" value="PALP"/>
    <property type="match status" value="1"/>
</dbReference>
<dbReference type="KEGG" id="csy:CENSYa_0094"/>
<dbReference type="EnsemblBacteria" id="ABK76739">
    <property type="protein sequence ID" value="ABK76739"/>
    <property type="gene ID" value="CENSYa_0094"/>
</dbReference>
<gene>
    <name evidence="3" type="ordered locus">CENSYa_0094</name>
</gene>
<protein>
    <submittedName>
        <fullName evidence="3">Cysteine synthase</fullName>
        <ecNumber evidence="3">2.5.1.47</ecNumber>
    </submittedName>
</protein>
<feature type="compositionally biased region" description="Polar residues" evidence="1">
    <location>
        <begin position="606"/>
        <end position="617"/>
    </location>
</feature>
<dbReference type="EC" id="2.5.1.47" evidence="3"/>
<dbReference type="STRING" id="414004.CENSYa_0094"/>
<dbReference type="PANTHER" id="PTHR10314">
    <property type="entry name" value="CYSTATHIONINE BETA-SYNTHASE"/>
    <property type="match status" value="1"/>
</dbReference>
<name>A0RTS2_CENSY</name>
<dbReference type="PATRIC" id="fig|414004.10.peg.82"/>
<feature type="domain" description="Tryptophan synthase beta chain-like PALP" evidence="2">
    <location>
        <begin position="173"/>
        <end position="473"/>
    </location>
</feature>
<sequence length="627" mass="68361">MLYYDLGRKCLFYSILDMQHGGCYPDGRGGRNVHAMRSWFAGGPISIRGIHALMGAMGVYEAAHERPIYGRCSLDAWKKSGCCIYVPKGRMALPRGDLPARANSKCGYYTEGTMAEQIDTELLKRFEDQVWSKVPHIEERDGKKGIVSATPLGDMTDDFVECAKSVYKLDLSNKGIKVYGKFDGVLPSGSIKVRPAAYIIHEAISTGKLRGGQMVIEATSGNFGIALGLLTKLGITVVALVSRRLQEGVFKELRNENIRIMDLDMDICPAPGMKDSADVVAAKATAANIRSQLTELGFDPSTFDGSYKEIEALLVDQDIIKLAQLLGRIYKIFCPAQYDNELNIEAHRTITGPEIDQQLKEHGESMAEYEIYCTFGTGGTSGGLSRHISDKYSRKAVHVVFPPAGQDVAGIRTENKASGLKYYRPDDYAKVHVEDFDKAAPLLKFFVDKGHDIGESSALELYAALRTAASGESTKFVIMIADGITKYRKKLEERSTQRQIKISLEDAASASGEYDKIIWVHPQFTPKEEGIEMLAASLGVDKSRIAVPTAGSVRKLLETNQIPEELEKELGGAKKSLLVCMAGNTSLMAANVLAGKGVITESLNGGITGLPSGQNKSPAEYVQPASE</sequence>
<dbReference type="AlphaFoldDB" id="A0RTS2"/>
<accession>A0RTS2</accession>
<dbReference type="Gene3D" id="3.40.50.1100">
    <property type="match status" value="4"/>
</dbReference>
<proteinExistence type="predicted"/>
<dbReference type="InterPro" id="IPR001926">
    <property type="entry name" value="TrpB-like_PALP"/>
</dbReference>
<evidence type="ECO:0000313" key="3">
    <source>
        <dbReference type="EMBL" id="ABK76739.1"/>
    </source>
</evidence>
<dbReference type="HOGENOM" id="CLU_435909_0_0_2"/>
<dbReference type="InterPro" id="IPR036052">
    <property type="entry name" value="TrpB-like_PALP_sf"/>
</dbReference>